<organism evidence="1 2">
    <name type="scientific">Paracoccus fontiphilus</name>
    <dbReference type="NCBI Taxonomy" id="1815556"/>
    <lineage>
        <taxon>Bacteria</taxon>
        <taxon>Pseudomonadati</taxon>
        <taxon>Pseudomonadota</taxon>
        <taxon>Alphaproteobacteria</taxon>
        <taxon>Rhodobacterales</taxon>
        <taxon>Paracoccaceae</taxon>
        <taxon>Paracoccus</taxon>
    </lineage>
</organism>
<name>A0ABV7IKL9_9RHOB</name>
<accession>A0ABV7IKL9</accession>
<dbReference type="Pfam" id="PF09996">
    <property type="entry name" value="DUF2237"/>
    <property type="match status" value="1"/>
</dbReference>
<proteinExistence type="predicted"/>
<dbReference type="PANTHER" id="PTHR37466:SF1">
    <property type="entry name" value="SLR1628 PROTEIN"/>
    <property type="match status" value="1"/>
</dbReference>
<protein>
    <submittedName>
        <fullName evidence="1">DUF2237 family protein</fullName>
    </submittedName>
</protein>
<comment type="caution">
    <text evidence="1">The sequence shown here is derived from an EMBL/GenBank/DDBJ whole genome shotgun (WGS) entry which is preliminary data.</text>
</comment>
<keyword evidence="2" id="KW-1185">Reference proteome</keyword>
<sequence length="124" mass="13477">MEPSLNVLGTRLEPCSMKPLTGFYRNGCCDTGQGDAGSHTVCVIVDAEFLAVSKYLGNDLSTPRPEFRFDGLKPGDRWCLCAARFLQAAQEFAAPRVVLESTHARALDIIPLELLRAHAVDAQG</sequence>
<dbReference type="Gene3D" id="3.30.56.110">
    <property type="entry name" value="Protein of unknown function DUF2237"/>
    <property type="match status" value="1"/>
</dbReference>
<dbReference type="InterPro" id="IPR018714">
    <property type="entry name" value="DUF2237"/>
</dbReference>
<evidence type="ECO:0000313" key="2">
    <source>
        <dbReference type="Proteomes" id="UP001595557"/>
    </source>
</evidence>
<evidence type="ECO:0000313" key="1">
    <source>
        <dbReference type="EMBL" id="MFC3169700.1"/>
    </source>
</evidence>
<reference evidence="2" key="1">
    <citation type="journal article" date="2019" name="Int. J. Syst. Evol. Microbiol.">
        <title>The Global Catalogue of Microorganisms (GCM) 10K type strain sequencing project: providing services to taxonomists for standard genome sequencing and annotation.</title>
        <authorList>
            <consortium name="The Broad Institute Genomics Platform"/>
            <consortium name="The Broad Institute Genome Sequencing Center for Infectious Disease"/>
            <person name="Wu L."/>
            <person name="Ma J."/>
        </authorList>
    </citation>
    <scope>NUCLEOTIDE SEQUENCE [LARGE SCALE GENOMIC DNA]</scope>
    <source>
        <strain evidence="2">KCTC 52239</strain>
    </source>
</reference>
<dbReference type="RefSeq" id="WP_207464838.1">
    <property type="nucleotide sequence ID" value="NZ_JAFNAW010000002.1"/>
</dbReference>
<dbReference type="PANTHER" id="PTHR37466">
    <property type="entry name" value="SLR1628 PROTEIN"/>
    <property type="match status" value="1"/>
</dbReference>
<dbReference type="EMBL" id="JBHRTE010000086">
    <property type="protein sequence ID" value="MFC3169700.1"/>
    <property type="molecule type" value="Genomic_DNA"/>
</dbReference>
<dbReference type="Proteomes" id="UP001595557">
    <property type="component" value="Unassembled WGS sequence"/>
</dbReference>
<gene>
    <name evidence="1" type="ORF">ACFOD7_16750</name>
</gene>